<comment type="caution">
    <text evidence="5">The sequence shown here is derived from an EMBL/GenBank/DDBJ whole genome shotgun (WGS) entry which is preliminary data.</text>
</comment>
<dbReference type="CDD" id="cd00024">
    <property type="entry name" value="CD_CSD"/>
    <property type="match status" value="1"/>
</dbReference>
<dbReference type="InterPro" id="IPR016197">
    <property type="entry name" value="Chromo-like_dom_sf"/>
</dbReference>
<keyword evidence="6" id="KW-1185">Reference proteome</keyword>
<protein>
    <recommendedName>
        <fullName evidence="4">Chromo domain-containing protein</fullName>
    </recommendedName>
</protein>
<dbReference type="InterPro" id="IPR017984">
    <property type="entry name" value="Chromo_dom_subgr"/>
</dbReference>
<evidence type="ECO:0000256" key="2">
    <source>
        <dbReference type="ARBA" id="ARBA00023242"/>
    </source>
</evidence>
<dbReference type="AlphaFoldDB" id="A0A1J4KFV4"/>
<dbReference type="InterPro" id="IPR051219">
    <property type="entry name" value="Heterochromatin_chromo-domain"/>
</dbReference>
<evidence type="ECO:0000259" key="4">
    <source>
        <dbReference type="PROSITE" id="PS50013"/>
    </source>
</evidence>
<dbReference type="GO" id="GO:0005634">
    <property type="term" value="C:nucleus"/>
    <property type="evidence" value="ECO:0007669"/>
    <property type="project" value="UniProtKB-SubCell"/>
</dbReference>
<gene>
    <name evidence="5" type="ORF">TRFO_22940</name>
</gene>
<dbReference type="PANTHER" id="PTHR22812">
    <property type="entry name" value="CHROMOBOX PROTEIN"/>
    <property type="match status" value="1"/>
</dbReference>
<dbReference type="SMART" id="SM00298">
    <property type="entry name" value="CHROMO"/>
    <property type="match status" value="1"/>
</dbReference>
<feature type="domain" description="Chromo" evidence="4">
    <location>
        <begin position="64"/>
        <end position="122"/>
    </location>
</feature>
<keyword evidence="2" id="KW-0539">Nucleus</keyword>
<dbReference type="SUPFAM" id="SSF54160">
    <property type="entry name" value="Chromo domain-like"/>
    <property type="match status" value="1"/>
</dbReference>
<proteinExistence type="predicted"/>
<dbReference type="PROSITE" id="PS50013">
    <property type="entry name" value="CHROMO_2"/>
    <property type="match status" value="1"/>
</dbReference>
<dbReference type="OrthoDB" id="1918685at2759"/>
<accession>A0A1J4KFV4</accession>
<dbReference type="InterPro" id="IPR023780">
    <property type="entry name" value="Chromo_domain"/>
</dbReference>
<evidence type="ECO:0000313" key="6">
    <source>
        <dbReference type="Proteomes" id="UP000179807"/>
    </source>
</evidence>
<comment type="subcellular location">
    <subcellularLocation>
        <location evidence="1">Nucleus</location>
    </subcellularLocation>
</comment>
<feature type="chain" id="PRO_5013040472" description="Chromo domain-containing protein" evidence="3">
    <location>
        <begin position="27"/>
        <end position="185"/>
    </location>
</feature>
<dbReference type="Pfam" id="PF00385">
    <property type="entry name" value="Chromo"/>
    <property type="match status" value="1"/>
</dbReference>
<evidence type="ECO:0000256" key="3">
    <source>
        <dbReference type="SAM" id="SignalP"/>
    </source>
</evidence>
<dbReference type="VEuPathDB" id="TrichDB:TRFO_22940"/>
<name>A0A1J4KFV4_9EUKA</name>
<dbReference type="PRINTS" id="PR00504">
    <property type="entry name" value="CHROMODOMAIN"/>
</dbReference>
<dbReference type="InterPro" id="IPR000953">
    <property type="entry name" value="Chromo/chromo_shadow_dom"/>
</dbReference>
<dbReference type="GeneID" id="94837571"/>
<feature type="signal peptide" evidence="3">
    <location>
        <begin position="1"/>
        <end position="26"/>
    </location>
</feature>
<keyword evidence="3" id="KW-0732">Signal</keyword>
<dbReference type="Gene3D" id="2.40.50.40">
    <property type="match status" value="1"/>
</dbReference>
<sequence>MLLNFRTFKLCFTFLCICTHHDCSMTKYIHKKFFKLISLVNKMSEISSYSIISTSSEEKDDHEYEVEKIIDHKMIDGKIFFKIRWKGYTENEDTWEKNDDLKCIEVIDEYMKAQSQNLAQIKKDRMVQNIIQTILYGTERNNKITYRVQYIDGREADLSSVELRVNYPRDLLKFLETTSFGSGSV</sequence>
<evidence type="ECO:0000256" key="1">
    <source>
        <dbReference type="ARBA" id="ARBA00004123"/>
    </source>
</evidence>
<reference evidence="5" key="1">
    <citation type="submission" date="2016-10" db="EMBL/GenBank/DDBJ databases">
        <authorList>
            <person name="Benchimol M."/>
            <person name="Almeida L.G."/>
            <person name="Vasconcelos A.T."/>
            <person name="Perreira-Neves A."/>
            <person name="Rosa I.A."/>
            <person name="Tasca T."/>
            <person name="Bogo M.R."/>
            <person name="de Souza W."/>
        </authorList>
    </citation>
    <scope>NUCLEOTIDE SEQUENCE [LARGE SCALE GENOMIC DNA]</scope>
    <source>
        <strain evidence="5">K</strain>
    </source>
</reference>
<evidence type="ECO:0000313" key="5">
    <source>
        <dbReference type="EMBL" id="OHT08518.1"/>
    </source>
</evidence>
<dbReference type="EMBL" id="MLAK01000665">
    <property type="protein sequence ID" value="OHT08518.1"/>
    <property type="molecule type" value="Genomic_DNA"/>
</dbReference>
<dbReference type="RefSeq" id="XP_068361654.1">
    <property type="nucleotide sequence ID" value="XM_068502867.1"/>
</dbReference>
<organism evidence="5 6">
    <name type="scientific">Tritrichomonas foetus</name>
    <dbReference type="NCBI Taxonomy" id="1144522"/>
    <lineage>
        <taxon>Eukaryota</taxon>
        <taxon>Metamonada</taxon>
        <taxon>Parabasalia</taxon>
        <taxon>Tritrichomonadida</taxon>
        <taxon>Tritrichomonadidae</taxon>
        <taxon>Tritrichomonas</taxon>
    </lineage>
</organism>
<dbReference type="Proteomes" id="UP000179807">
    <property type="component" value="Unassembled WGS sequence"/>
</dbReference>